<reference evidence="4" key="1">
    <citation type="submission" date="2013-06" db="EMBL/GenBank/DDBJ databases">
        <authorList>
            <person name="Zhao Q."/>
        </authorList>
    </citation>
    <scope>NUCLEOTIDE SEQUENCE</scope>
    <source>
        <strain evidence="4">cv. W1943</strain>
    </source>
</reference>
<keyword evidence="2" id="KW-0472">Membrane</keyword>
<organism evidence="3 4">
    <name type="scientific">Oryza rufipogon</name>
    <name type="common">Brownbeard rice</name>
    <name type="synonym">Asian wild rice</name>
    <dbReference type="NCBI Taxonomy" id="4529"/>
    <lineage>
        <taxon>Eukaryota</taxon>
        <taxon>Viridiplantae</taxon>
        <taxon>Streptophyta</taxon>
        <taxon>Embryophyta</taxon>
        <taxon>Tracheophyta</taxon>
        <taxon>Spermatophyta</taxon>
        <taxon>Magnoliopsida</taxon>
        <taxon>Liliopsida</taxon>
        <taxon>Poales</taxon>
        <taxon>Poaceae</taxon>
        <taxon>BOP clade</taxon>
        <taxon>Oryzoideae</taxon>
        <taxon>Oryzeae</taxon>
        <taxon>Oryzinae</taxon>
        <taxon>Oryza</taxon>
    </lineage>
</organism>
<sequence length="127" mass="13774">MKGCSESDESPPVGPSPPPPALMPPAAPAPPPPTPCNCPMVPSPASHFRWVTKLRDGFIMAACTIGGWLFLIGLVRVCTMIRPHLPSWFPDMLHPSLTREILRLADWAKEHSAEDSTPALIIQAYAL</sequence>
<evidence type="ECO:0000256" key="1">
    <source>
        <dbReference type="SAM" id="MobiDB-lite"/>
    </source>
</evidence>
<evidence type="ECO:0000256" key="2">
    <source>
        <dbReference type="SAM" id="Phobius"/>
    </source>
</evidence>
<keyword evidence="4" id="KW-1185">Reference proteome</keyword>
<dbReference type="Proteomes" id="UP000008022">
    <property type="component" value="Unassembled WGS sequence"/>
</dbReference>
<keyword evidence="2" id="KW-1133">Transmembrane helix</keyword>
<accession>A0A0E0QYI5</accession>
<feature type="region of interest" description="Disordered" evidence="1">
    <location>
        <begin position="1"/>
        <end position="35"/>
    </location>
</feature>
<protein>
    <submittedName>
        <fullName evidence="3">Uncharacterized protein</fullName>
    </submittedName>
</protein>
<keyword evidence="2" id="KW-0812">Transmembrane</keyword>
<proteinExistence type="predicted"/>
<dbReference type="HOGENOM" id="CLU_1974148_0_0_1"/>
<name>A0A0E0QYI5_ORYRU</name>
<dbReference type="EnsemblPlants" id="ORUFI10G08860.1">
    <property type="protein sequence ID" value="ORUFI10G08860.1"/>
    <property type="gene ID" value="ORUFI10G08860"/>
</dbReference>
<dbReference type="AlphaFoldDB" id="A0A0E0QYI5"/>
<reference evidence="3" key="2">
    <citation type="submission" date="2015-06" db="UniProtKB">
        <authorList>
            <consortium name="EnsemblPlants"/>
        </authorList>
    </citation>
    <scope>IDENTIFICATION</scope>
</reference>
<dbReference type="Gramene" id="ORUFI10G08860.1">
    <property type="protein sequence ID" value="ORUFI10G08860.1"/>
    <property type="gene ID" value="ORUFI10G08860"/>
</dbReference>
<evidence type="ECO:0000313" key="3">
    <source>
        <dbReference type="EnsemblPlants" id="ORUFI10G08860.1"/>
    </source>
</evidence>
<feature type="compositionally biased region" description="Pro residues" evidence="1">
    <location>
        <begin position="12"/>
        <end position="35"/>
    </location>
</feature>
<feature type="transmembrane region" description="Helical" evidence="2">
    <location>
        <begin position="58"/>
        <end position="78"/>
    </location>
</feature>
<evidence type="ECO:0000313" key="4">
    <source>
        <dbReference type="Proteomes" id="UP000008022"/>
    </source>
</evidence>